<sequence>MSFNTKTTQSNVAQDENANGIRQLEEALAGINSVLGNEGEGLSEQDLAKVLKQLEAAEGVADDVEGKLDELLKSLGVYQKLLTWWGLVWRHKLTVTKRPGVIISFPRPSSNSIDKYRPRTPVRLAALLSPSSKMSFLRVASRNFTTSARRYSTTPPAAAKSSNLPLLLGVGGLLGIGAYVYADKTEAKPKKPLVSALDKDNFKEFAIKKVEPYNHNTAKLTLELPAGEATLLPVSGLVYVKASDSDPNAPKDKKGNTVGRPYTPVSDPEKEGEVTFVIKRYDTGQLTPYLHNLKPGDKVSVKGPIVKRPWKNNEFEEVVLIAGGSGITPMYQLLTHALAQPEDKTKFKLLFGNVTPADILLKEEFEQLKAKHGDRFDIVHIVDKGDKNWNGYTGFITKDLLKKEIAPASLGDKVMVFVCGPPAQVGAIAGKKDGMKQGPVGGALKELGYTSEQVFKF</sequence>
<dbReference type="GO" id="GO:0090524">
    <property type="term" value="F:cytochrome-b5 reductase activity, acting on NADH"/>
    <property type="evidence" value="ECO:0007669"/>
    <property type="project" value="UniProtKB-EC"/>
</dbReference>
<evidence type="ECO:0000256" key="3">
    <source>
        <dbReference type="ARBA" id="ARBA00006105"/>
    </source>
</evidence>
<dbReference type="Proteomes" id="UP000059188">
    <property type="component" value="Unassembled WGS sequence"/>
</dbReference>
<dbReference type="GO" id="GO:0005741">
    <property type="term" value="C:mitochondrial outer membrane"/>
    <property type="evidence" value="ECO:0007669"/>
    <property type="project" value="UniProtKB-SubCell"/>
</dbReference>
<keyword evidence="7 12" id="KW-0274">FAD</keyword>
<evidence type="ECO:0000256" key="14">
    <source>
        <dbReference type="SAM" id="MobiDB-lite"/>
    </source>
</evidence>
<dbReference type="EMBL" id="LN679119">
    <property type="protein sequence ID" value="CEL56045.1"/>
    <property type="molecule type" value="Genomic_DNA"/>
</dbReference>
<evidence type="ECO:0000259" key="15">
    <source>
        <dbReference type="PROSITE" id="PS51384"/>
    </source>
</evidence>
<feature type="binding site" evidence="12">
    <location>
        <position position="277"/>
    </location>
    <ligand>
        <name>FAD</name>
        <dbReference type="ChEBI" id="CHEBI:57692"/>
    </ligand>
</feature>
<dbReference type="PANTHER" id="PTHR19370">
    <property type="entry name" value="NADH-CYTOCHROME B5 REDUCTASE"/>
    <property type="match status" value="1"/>
</dbReference>
<feature type="coiled-coil region" evidence="13">
    <location>
        <begin position="47"/>
        <end position="74"/>
    </location>
</feature>
<dbReference type="AlphaFoldDB" id="A0A0B7FEL3"/>
<dbReference type="STRING" id="1108050.A0A0B7FEL3"/>
<feature type="binding site" evidence="12">
    <location>
        <position position="261"/>
    </location>
    <ligand>
        <name>FAD</name>
        <dbReference type="ChEBI" id="CHEBI:57692"/>
    </ligand>
</feature>
<feature type="binding site" evidence="12">
    <location>
        <position position="262"/>
    </location>
    <ligand>
        <name>FAD</name>
        <dbReference type="ChEBI" id="CHEBI:57692"/>
    </ligand>
</feature>
<keyword evidence="9" id="KW-0520">NAD</keyword>
<dbReference type="SUPFAM" id="SSF63380">
    <property type="entry name" value="Riboflavin synthase domain-like"/>
    <property type="match status" value="1"/>
</dbReference>
<evidence type="ECO:0000256" key="10">
    <source>
        <dbReference type="ARBA" id="ARBA00023128"/>
    </source>
</evidence>
<dbReference type="Pfam" id="PF00175">
    <property type="entry name" value="NAD_binding_1"/>
    <property type="match status" value="1"/>
</dbReference>
<comment type="cofactor">
    <cofactor evidence="1 12">
        <name>FAD</name>
        <dbReference type="ChEBI" id="CHEBI:57692"/>
    </cofactor>
</comment>
<evidence type="ECO:0000256" key="13">
    <source>
        <dbReference type="SAM" id="Coils"/>
    </source>
</evidence>
<evidence type="ECO:0000256" key="9">
    <source>
        <dbReference type="ARBA" id="ARBA00023027"/>
    </source>
</evidence>
<dbReference type="PRINTS" id="PR00406">
    <property type="entry name" value="CYTB5RDTASE"/>
</dbReference>
<keyword evidence="13" id="KW-0175">Coiled coil</keyword>
<feature type="binding site" evidence="12">
    <location>
        <position position="279"/>
    </location>
    <ligand>
        <name>FAD</name>
        <dbReference type="ChEBI" id="CHEBI:57692"/>
    </ligand>
</feature>
<evidence type="ECO:0000256" key="6">
    <source>
        <dbReference type="ARBA" id="ARBA00022787"/>
    </source>
</evidence>
<keyword evidence="17" id="KW-1185">Reference proteome</keyword>
<evidence type="ECO:0000313" key="17">
    <source>
        <dbReference type="Proteomes" id="UP000059188"/>
    </source>
</evidence>
<evidence type="ECO:0000256" key="8">
    <source>
        <dbReference type="ARBA" id="ARBA00023002"/>
    </source>
</evidence>
<dbReference type="Gene3D" id="3.40.50.80">
    <property type="entry name" value="Nucleotide-binding domain of ferredoxin-NADP reductase (FNR) module"/>
    <property type="match status" value="1"/>
</dbReference>
<dbReference type="InterPro" id="IPR001834">
    <property type="entry name" value="CBR-like"/>
</dbReference>
<feature type="binding site" evidence="12">
    <location>
        <position position="328"/>
    </location>
    <ligand>
        <name>FAD</name>
        <dbReference type="ChEBI" id="CHEBI:57692"/>
    </ligand>
</feature>
<feature type="domain" description="FAD-binding FR-type" evidence="15">
    <location>
        <begin position="200"/>
        <end position="311"/>
    </location>
</feature>
<dbReference type="InterPro" id="IPR017938">
    <property type="entry name" value="Riboflavin_synthase-like_b-brl"/>
</dbReference>
<dbReference type="InterPro" id="IPR001709">
    <property type="entry name" value="Flavoprot_Pyr_Nucl_cyt_Rdtase"/>
</dbReference>
<dbReference type="PRINTS" id="PR00371">
    <property type="entry name" value="FPNCR"/>
</dbReference>
<comment type="subcellular location">
    <subcellularLocation>
        <location evidence="2">Mitochondrion outer membrane</location>
        <topology evidence="2">Single-pass membrane protein</topology>
    </subcellularLocation>
</comment>
<dbReference type="InterPro" id="IPR008333">
    <property type="entry name" value="Cbr1-like_FAD-bd_dom"/>
</dbReference>
<gene>
    <name evidence="16" type="ORF">RSOLAG1IB_07498</name>
</gene>
<evidence type="ECO:0000256" key="5">
    <source>
        <dbReference type="ARBA" id="ARBA00022630"/>
    </source>
</evidence>
<evidence type="ECO:0000313" key="16">
    <source>
        <dbReference type="EMBL" id="CEL56045.1"/>
    </source>
</evidence>
<dbReference type="EC" id="1.6.2.2" evidence="4"/>
<dbReference type="FunFam" id="3.40.50.80:FF:000009">
    <property type="entry name" value="NADH-cytochrome b5 reductase"/>
    <property type="match status" value="1"/>
</dbReference>
<keyword evidence="6" id="KW-0472">Membrane</keyword>
<protein>
    <recommendedName>
        <fullName evidence="4">cytochrome-b5 reductase</fullName>
        <ecNumber evidence="4">1.6.2.2</ecNumber>
    </recommendedName>
</protein>
<keyword evidence="10" id="KW-0496">Mitochondrion</keyword>
<name>A0A0B7FEL3_THACB</name>
<feature type="region of interest" description="Disordered" evidence="14">
    <location>
        <begin position="243"/>
        <end position="268"/>
    </location>
</feature>
<evidence type="ECO:0000256" key="2">
    <source>
        <dbReference type="ARBA" id="ARBA00004572"/>
    </source>
</evidence>
<reference evidence="16 17" key="1">
    <citation type="submission" date="2014-11" db="EMBL/GenBank/DDBJ databases">
        <authorList>
            <person name="Wibberg Daniel"/>
        </authorList>
    </citation>
    <scope>NUCLEOTIDE SEQUENCE [LARGE SCALE GENOMIC DNA]</scope>
    <source>
        <strain evidence="16">Rhizoctonia solani AG1-IB 7/3/14</strain>
    </source>
</reference>
<comment type="catalytic activity">
    <reaction evidence="11">
        <text>2 Fe(III)-[cytochrome b5] + NADH = 2 Fe(II)-[cytochrome b5] + NAD(+) + H(+)</text>
        <dbReference type="Rhea" id="RHEA:46680"/>
        <dbReference type="Rhea" id="RHEA-COMP:10438"/>
        <dbReference type="Rhea" id="RHEA-COMP:10439"/>
        <dbReference type="ChEBI" id="CHEBI:15378"/>
        <dbReference type="ChEBI" id="CHEBI:29033"/>
        <dbReference type="ChEBI" id="CHEBI:29034"/>
        <dbReference type="ChEBI" id="CHEBI:57540"/>
        <dbReference type="ChEBI" id="CHEBI:57945"/>
        <dbReference type="EC" id="1.6.2.2"/>
    </reaction>
</comment>
<dbReference type="Gene3D" id="2.40.30.10">
    <property type="entry name" value="Translation factors"/>
    <property type="match status" value="1"/>
</dbReference>
<organism evidence="16 17">
    <name type="scientific">Thanatephorus cucumeris (strain AG1-IB / isolate 7/3/14)</name>
    <name type="common">Lettuce bottom rot fungus</name>
    <name type="synonym">Rhizoctonia solani</name>
    <dbReference type="NCBI Taxonomy" id="1108050"/>
    <lineage>
        <taxon>Eukaryota</taxon>
        <taxon>Fungi</taxon>
        <taxon>Dikarya</taxon>
        <taxon>Basidiomycota</taxon>
        <taxon>Agaricomycotina</taxon>
        <taxon>Agaricomycetes</taxon>
        <taxon>Cantharellales</taxon>
        <taxon>Ceratobasidiaceae</taxon>
        <taxon>Rhizoctonia</taxon>
        <taxon>Rhizoctonia solani AG-1</taxon>
    </lineage>
</organism>
<proteinExistence type="inferred from homology"/>
<dbReference type="InterPro" id="IPR017927">
    <property type="entry name" value="FAD-bd_FR_type"/>
</dbReference>
<comment type="similarity">
    <text evidence="3">Belongs to the flavoprotein pyridine nucleotide cytochrome reductase family.</text>
</comment>
<evidence type="ECO:0000256" key="1">
    <source>
        <dbReference type="ARBA" id="ARBA00001974"/>
    </source>
</evidence>
<evidence type="ECO:0000256" key="4">
    <source>
        <dbReference type="ARBA" id="ARBA00012011"/>
    </source>
</evidence>
<dbReference type="CDD" id="cd06183">
    <property type="entry name" value="cyt_b5_reduct_like"/>
    <property type="match status" value="1"/>
</dbReference>
<dbReference type="OrthoDB" id="432685at2759"/>
<dbReference type="Pfam" id="PF00970">
    <property type="entry name" value="FAD_binding_6"/>
    <property type="match status" value="1"/>
</dbReference>
<dbReference type="InterPro" id="IPR001433">
    <property type="entry name" value="OxRdtase_FAD/NAD-bd"/>
</dbReference>
<dbReference type="InterPro" id="IPR039261">
    <property type="entry name" value="FNR_nucleotide-bd"/>
</dbReference>
<keyword evidence="6" id="KW-1000">Mitochondrion outer membrane</keyword>
<evidence type="ECO:0000256" key="7">
    <source>
        <dbReference type="ARBA" id="ARBA00022827"/>
    </source>
</evidence>
<keyword evidence="8" id="KW-0560">Oxidoreductase</keyword>
<dbReference type="PROSITE" id="PS51384">
    <property type="entry name" value="FAD_FR"/>
    <property type="match status" value="1"/>
</dbReference>
<keyword evidence="5 12" id="KW-0285">Flavoprotein</keyword>
<dbReference type="SUPFAM" id="SSF52343">
    <property type="entry name" value="Ferredoxin reductase-like, C-terminal NADP-linked domain"/>
    <property type="match status" value="1"/>
</dbReference>
<evidence type="ECO:0000256" key="12">
    <source>
        <dbReference type="PIRSR" id="PIRSR601834-1"/>
    </source>
</evidence>
<accession>A0A0B7FEL3</accession>
<feature type="binding site" evidence="12">
    <location>
        <position position="260"/>
    </location>
    <ligand>
        <name>FAD</name>
        <dbReference type="ChEBI" id="CHEBI:57692"/>
    </ligand>
</feature>
<evidence type="ECO:0000256" key="11">
    <source>
        <dbReference type="ARBA" id="ARBA00047682"/>
    </source>
</evidence>
<dbReference type="PANTHER" id="PTHR19370:SF171">
    <property type="entry name" value="NADH-CYTOCHROME B5 REDUCTASE 2"/>
    <property type="match status" value="1"/>
</dbReference>